<dbReference type="CDD" id="cd16922">
    <property type="entry name" value="HATPase_EvgS-ArcB-TorS-like"/>
    <property type="match status" value="2"/>
</dbReference>
<feature type="domain" description="Histidine kinase" evidence="13">
    <location>
        <begin position="353"/>
        <end position="569"/>
    </location>
</feature>
<dbReference type="GO" id="GO:0000155">
    <property type="term" value="F:phosphorelay sensor kinase activity"/>
    <property type="evidence" value="ECO:0007669"/>
    <property type="project" value="InterPro"/>
</dbReference>
<dbReference type="SUPFAM" id="SSF55874">
    <property type="entry name" value="ATPase domain of HSP90 chaperone/DNA topoisomerase II/histidine kinase"/>
    <property type="match status" value="2"/>
</dbReference>
<dbReference type="FunFam" id="3.30.565.10:FF:000037">
    <property type="entry name" value="Hybrid sensor histidine kinase/response regulator"/>
    <property type="match status" value="1"/>
</dbReference>
<gene>
    <name evidence="16" type="ORF">DSM106972_031780</name>
</gene>
<dbReference type="PROSITE" id="PS50112">
    <property type="entry name" value="PAS"/>
    <property type="match status" value="1"/>
</dbReference>
<dbReference type="Gene3D" id="3.30.450.40">
    <property type="match status" value="1"/>
</dbReference>
<protein>
    <recommendedName>
        <fullName evidence="10">Circadian input-output histidine kinase CikA</fullName>
        <ecNumber evidence="3">2.7.13.3</ecNumber>
    </recommendedName>
</protein>
<keyword evidence="8" id="KW-0067">ATP-binding</keyword>
<evidence type="ECO:0000256" key="1">
    <source>
        <dbReference type="ARBA" id="ARBA00000085"/>
    </source>
</evidence>
<dbReference type="InterPro" id="IPR036097">
    <property type="entry name" value="HisK_dim/P_sf"/>
</dbReference>
<feature type="domain" description="PAS" evidence="15">
    <location>
        <begin position="755"/>
        <end position="825"/>
    </location>
</feature>
<dbReference type="Pfam" id="PF00512">
    <property type="entry name" value="HisKA"/>
    <property type="match status" value="2"/>
</dbReference>
<comment type="caution">
    <text evidence="16">The sequence shown here is derived from an EMBL/GenBank/DDBJ whole genome shotgun (WGS) entry which is preliminary data.</text>
</comment>
<dbReference type="Proteomes" id="UP000271624">
    <property type="component" value="Unassembled WGS sequence"/>
</dbReference>
<feature type="domain" description="Response regulatory" evidence="14">
    <location>
        <begin position="622"/>
        <end position="737"/>
    </location>
</feature>
<dbReference type="NCBIfam" id="TIGR00229">
    <property type="entry name" value="sensory_box"/>
    <property type="match status" value="1"/>
</dbReference>
<keyword evidence="4 11" id="KW-0597">Phosphoprotein</keyword>
<evidence type="ECO:0000256" key="12">
    <source>
        <dbReference type="SAM" id="Coils"/>
    </source>
</evidence>
<dbReference type="Pfam" id="PF13185">
    <property type="entry name" value="GAF_2"/>
    <property type="match status" value="1"/>
</dbReference>
<dbReference type="InterPro" id="IPR036890">
    <property type="entry name" value="HATPase_C_sf"/>
</dbReference>
<keyword evidence="5" id="KW-0808">Transferase</keyword>
<dbReference type="Gene3D" id="3.40.50.2300">
    <property type="match status" value="1"/>
</dbReference>
<dbReference type="InterPro" id="IPR013656">
    <property type="entry name" value="PAS_4"/>
</dbReference>
<evidence type="ECO:0000256" key="3">
    <source>
        <dbReference type="ARBA" id="ARBA00012438"/>
    </source>
</evidence>
<dbReference type="CDD" id="cd00082">
    <property type="entry name" value="HisKA"/>
    <property type="match status" value="2"/>
</dbReference>
<proteinExistence type="inferred from homology"/>
<evidence type="ECO:0000313" key="17">
    <source>
        <dbReference type="Proteomes" id="UP000271624"/>
    </source>
</evidence>
<dbReference type="PANTHER" id="PTHR43547">
    <property type="entry name" value="TWO-COMPONENT HISTIDINE KINASE"/>
    <property type="match status" value="1"/>
</dbReference>
<dbReference type="FunFam" id="1.10.287.130:FF:000045">
    <property type="entry name" value="Two-component system sensor histidine kinase/response regulator"/>
    <property type="match status" value="1"/>
</dbReference>
<dbReference type="InterPro" id="IPR003594">
    <property type="entry name" value="HATPase_dom"/>
</dbReference>
<organism evidence="16 17">
    <name type="scientific">Dulcicalothrix desertica PCC 7102</name>
    <dbReference type="NCBI Taxonomy" id="232991"/>
    <lineage>
        <taxon>Bacteria</taxon>
        <taxon>Bacillati</taxon>
        <taxon>Cyanobacteriota</taxon>
        <taxon>Cyanophyceae</taxon>
        <taxon>Nostocales</taxon>
        <taxon>Calotrichaceae</taxon>
        <taxon>Dulcicalothrix</taxon>
    </lineage>
</organism>
<dbReference type="InterPro" id="IPR003018">
    <property type="entry name" value="GAF"/>
</dbReference>
<evidence type="ECO:0000256" key="10">
    <source>
        <dbReference type="ARBA" id="ARBA00074306"/>
    </source>
</evidence>
<dbReference type="InterPro" id="IPR001789">
    <property type="entry name" value="Sig_transdc_resp-reg_receiver"/>
</dbReference>
<dbReference type="SMART" id="SM00091">
    <property type="entry name" value="PAS"/>
    <property type="match status" value="1"/>
</dbReference>
<dbReference type="SUPFAM" id="SSF52172">
    <property type="entry name" value="CheY-like"/>
    <property type="match status" value="1"/>
</dbReference>
<dbReference type="PRINTS" id="PR00344">
    <property type="entry name" value="BCTRLSENSOR"/>
</dbReference>
<dbReference type="OrthoDB" id="9796100at2"/>
<dbReference type="SUPFAM" id="SSF47384">
    <property type="entry name" value="Homodimeric domain of signal transducing histidine kinase"/>
    <property type="match status" value="2"/>
</dbReference>
<dbReference type="InterPro" id="IPR035965">
    <property type="entry name" value="PAS-like_dom_sf"/>
</dbReference>
<keyword evidence="9" id="KW-0902">Two-component regulatory system</keyword>
<keyword evidence="6" id="KW-0547">Nucleotide-binding</keyword>
<feature type="modified residue" description="4-aspartylphosphate" evidence="11">
    <location>
        <position position="670"/>
    </location>
</feature>
<dbReference type="InterPro" id="IPR003661">
    <property type="entry name" value="HisK_dim/P_dom"/>
</dbReference>
<dbReference type="InterPro" id="IPR004358">
    <property type="entry name" value="Sig_transdc_His_kin-like_C"/>
</dbReference>
<sequence>MNDEHQLNFFPGQGEMRARMRAFDWDSTPVGAVETWSQSLKSTVKTLLASRYPMVLIWGPHLIQFYNDAYSKLIGDKHPAALGTDIRITLAEAWDTLGPMIDEVMTTGVANWVEAQMLVLERSGYREESYFSLSHAPESDSDGQVVGMFCVCSEVTQQVLGARRLRLLRDLASKAGETQSVETTCRSVAQAITEHPLDVPFALIYLRSVDGKTLTLQSTVRVASSEHIIPVTFDISAPQKDDIWSLGQAYKGETVLIENVDQHQLLPGGPWNEPTQAALVMPIASSGTAAPLGVIIAGISPNRALDEGYTSFYELLAGQVSVALRNAQAYEEEHKRAQKLAELDREKTIFFSNVSHEFRTPLTLMLGPLSDALQDPETTPTQRERINIAHRNSLRLLKLVNTLLDFSRIEANRMQAVYELTDLAALTTDLASVFRSAIEKAGLQLTVDCPPLKQHVYIDQDKWEKIVLNLLSNAFKFTQIGHITVKQYIVGENVEFQIQDTGCGIPESEIENVFKRFYRIEETQGRTHEGTGIGLALVQELVQLHGGAIQVQSVYGQGSTFTVSIPCGKQHFKNNELIRESVLNQTNIRSDAFVTEALGWLTDNVEDIEEAEFNQIQLPRAKVLLADDNADMREYVRKLLCTQYEVIAVADGEAALAYAREHLPDIVLSDVMMPKLDGFGLLAQLRSDERTNCVPIVLLSARAGEESRVEGLLSGADDYLIKPFSARELLARVKATLETSRLRQEAANSRIEVEAVKLRATILERVTDAFYGLDREWRFTYVNSRCEEYLGKNRSELLGKVIWEEFEMVKGSAFEEQYYKAMREQVAVYFEVLSPFSNRWVEVFAYPSVDGLSVNLRDITERKELEARREALLESEQVARAQAEQIGRLKDEFLATVSHELRTPLNSILGWAKILRKQKTVPAEFKKGLEVIERNSLAQAQIIEDLLDMSSIISGKIRLDFKEINLNSVIETAIESFLPTLEAKNIQLQTVIDDLNDYITGDSNRLQQVVWNLLSNAIKFTPEGGKIQVSLSKIDSRVSLTVSDTGIGIKPDFLPYVFDRFRQEDSSIRRNAGGLGLGLSIVKQIIELHGGTVKATSAGVGKGATFTIVLPLAQIEPDKNAATEEHFCSF</sequence>
<accession>A0A433VIR5</accession>
<dbReference type="PROSITE" id="PS50109">
    <property type="entry name" value="HIS_KIN"/>
    <property type="match status" value="2"/>
</dbReference>
<evidence type="ECO:0000313" key="16">
    <source>
        <dbReference type="EMBL" id="RUT05972.1"/>
    </source>
</evidence>
<evidence type="ECO:0000259" key="13">
    <source>
        <dbReference type="PROSITE" id="PS50109"/>
    </source>
</evidence>
<keyword evidence="7" id="KW-0418">Kinase</keyword>
<dbReference type="SMART" id="SM00388">
    <property type="entry name" value="HisKA"/>
    <property type="match status" value="2"/>
</dbReference>
<dbReference type="Pfam" id="PF02518">
    <property type="entry name" value="HATPase_c"/>
    <property type="match status" value="2"/>
</dbReference>
<dbReference type="Gene3D" id="1.10.287.130">
    <property type="match status" value="2"/>
</dbReference>
<dbReference type="SMART" id="SM00448">
    <property type="entry name" value="REC"/>
    <property type="match status" value="1"/>
</dbReference>
<dbReference type="Pfam" id="PF08448">
    <property type="entry name" value="PAS_4"/>
    <property type="match status" value="1"/>
</dbReference>
<dbReference type="PANTHER" id="PTHR43547:SF2">
    <property type="entry name" value="HYBRID SIGNAL TRANSDUCTION HISTIDINE KINASE C"/>
    <property type="match status" value="1"/>
</dbReference>
<keyword evidence="12" id="KW-0175">Coiled coil</keyword>
<dbReference type="Gene3D" id="3.30.565.10">
    <property type="entry name" value="Histidine kinase-like ATPase, C-terminal domain"/>
    <property type="match status" value="2"/>
</dbReference>
<dbReference type="CDD" id="cd00130">
    <property type="entry name" value="PAS"/>
    <property type="match status" value="1"/>
</dbReference>
<dbReference type="RefSeq" id="WP_127081673.1">
    <property type="nucleotide sequence ID" value="NZ_VLKB01000007.1"/>
</dbReference>
<dbReference type="SUPFAM" id="SSF55781">
    <property type="entry name" value="GAF domain-like"/>
    <property type="match status" value="1"/>
</dbReference>
<evidence type="ECO:0000256" key="2">
    <source>
        <dbReference type="ARBA" id="ARBA00006402"/>
    </source>
</evidence>
<dbReference type="InterPro" id="IPR000014">
    <property type="entry name" value="PAS"/>
</dbReference>
<dbReference type="CDD" id="cd17574">
    <property type="entry name" value="REC_OmpR"/>
    <property type="match status" value="1"/>
</dbReference>
<feature type="domain" description="Histidine kinase" evidence="13">
    <location>
        <begin position="896"/>
        <end position="1114"/>
    </location>
</feature>
<dbReference type="EC" id="2.7.13.3" evidence="3"/>
<dbReference type="InterPro" id="IPR011006">
    <property type="entry name" value="CheY-like_superfamily"/>
</dbReference>
<evidence type="ECO:0000256" key="5">
    <source>
        <dbReference type="ARBA" id="ARBA00022679"/>
    </source>
</evidence>
<evidence type="ECO:0000256" key="9">
    <source>
        <dbReference type="ARBA" id="ARBA00023012"/>
    </source>
</evidence>
<dbReference type="GO" id="GO:0005524">
    <property type="term" value="F:ATP binding"/>
    <property type="evidence" value="ECO:0007669"/>
    <property type="project" value="UniProtKB-KW"/>
</dbReference>
<comment type="similarity">
    <text evidence="2">In the N-terminal section; belongs to the phytochrome family.</text>
</comment>
<evidence type="ECO:0000256" key="6">
    <source>
        <dbReference type="ARBA" id="ARBA00022741"/>
    </source>
</evidence>
<evidence type="ECO:0000256" key="8">
    <source>
        <dbReference type="ARBA" id="ARBA00022840"/>
    </source>
</evidence>
<dbReference type="FunFam" id="3.30.565.10:FF:000010">
    <property type="entry name" value="Sensor histidine kinase RcsC"/>
    <property type="match status" value="1"/>
</dbReference>
<evidence type="ECO:0000256" key="4">
    <source>
        <dbReference type="ARBA" id="ARBA00022553"/>
    </source>
</evidence>
<name>A0A433VIR5_9CYAN</name>
<dbReference type="InterPro" id="IPR029016">
    <property type="entry name" value="GAF-like_dom_sf"/>
</dbReference>
<dbReference type="AlphaFoldDB" id="A0A433VIR5"/>
<dbReference type="Gene3D" id="3.30.450.20">
    <property type="entry name" value="PAS domain"/>
    <property type="match status" value="2"/>
</dbReference>
<evidence type="ECO:0000259" key="15">
    <source>
        <dbReference type="PROSITE" id="PS50112"/>
    </source>
</evidence>
<evidence type="ECO:0000259" key="14">
    <source>
        <dbReference type="PROSITE" id="PS50110"/>
    </source>
</evidence>
<dbReference type="SMART" id="SM00387">
    <property type="entry name" value="HATPase_c"/>
    <property type="match status" value="2"/>
</dbReference>
<evidence type="ECO:0000256" key="7">
    <source>
        <dbReference type="ARBA" id="ARBA00022777"/>
    </source>
</evidence>
<evidence type="ECO:0000256" key="11">
    <source>
        <dbReference type="PROSITE-ProRule" id="PRU00169"/>
    </source>
</evidence>
<dbReference type="PROSITE" id="PS50110">
    <property type="entry name" value="RESPONSE_REGULATORY"/>
    <property type="match status" value="1"/>
</dbReference>
<dbReference type="SUPFAM" id="SSF55785">
    <property type="entry name" value="PYP-like sensor domain (PAS domain)"/>
    <property type="match status" value="2"/>
</dbReference>
<dbReference type="EMBL" id="RSCL01000007">
    <property type="protein sequence ID" value="RUT05972.1"/>
    <property type="molecule type" value="Genomic_DNA"/>
</dbReference>
<comment type="catalytic activity">
    <reaction evidence="1">
        <text>ATP + protein L-histidine = ADP + protein N-phospho-L-histidine.</text>
        <dbReference type="EC" id="2.7.13.3"/>
    </reaction>
</comment>
<dbReference type="SMART" id="SM00065">
    <property type="entry name" value="GAF"/>
    <property type="match status" value="1"/>
</dbReference>
<keyword evidence="17" id="KW-1185">Reference proteome</keyword>
<reference evidence="16" key="2">
    <citation type="journal article" date="2019" name="Genome Biol. Evol.">
        <title>Day and night: Metabolic profiles and evolutionary relationships of six axenic non-marine cyanobacteria.</title>
        <authorList>
            <person name="Will S.E."/>
            <person name="Henke P."/>
            <person name="Boedeker C."/>
            <person name="Huang S."/>
            <person name="Brinkmann H."/>
            <person name="Rohde M."/>
            <person name="Jarek M."/>
            <person name="Friedl T."/>
            <person name="Seufert S."/>
            <person name="Schumacher M."/>
            <person name="Overmann J."/>
            <person name="Neumann-Schaal M."/>
            <person name="Petersen J."/>
        </authorList>
    </citation>
    <scope>NUCLEOTIDE SEQUENCE [LARGE SCALE GENOMIC DNA]</scope>
    <source>
        <strain evidence="16">PCC 7102</strain>
    </source>
</reference>
<reference evidence="16" key="1">
    <citation type="submission" date="2018-12" db="EMBL/GenBank/DDBJ databases">
        <authorList>
            <person name="Will S."/>
            <person name="Neumann-Schaal M."/>
            <person name="Henke P."/>
        </authorList>
    </citation>
    <scope>NUCLEOTIDE SEQUENCE</scope>
    <source>
        <strain evidence="16">PCC 7102</strain>
    </source>
</reference>
<feature type="coiled-coil region" evidence="12">
    <location>
        <begin position="320"/>
        <end position="347"/>
    </location>
</feature>
<dbReference type="Pfam" id="PF00072">
    <property type="entry name" value="Response_reg"/>
    <property type="match status" value="1"/>
</dbReference>
<dbReference type="InterPro" id="IPR005467">
    <property type="entry name" value="His_kinase_dom"/>
</dbReference>